<evidence type="ECO:0000256" key="1">
    <source>
        <dbReference type="SAM" id="MobiDB-lite"/>
    </source>
</evidence>
<dbReference type="Gene3D" id="3.30.70.260">
    <property type="match status" value="1"/>
</dbReference>
<evidence type="ECO:0000313" key="2">
    <source>
        <dbReference type="EnsemblPlants" id="HORVU.MOREX.r3.2HG0162570.1"/>
    </source>
</evidence>
<protein>
    <submittedName>
        <fullName evidence="2">Uncharacterized protein</fullName>
    </submittedName>
</protein>
<dbReference type="Gramene" id="HORVU.MOREX.r2.2HG0134050.1">
    <property type="protein sequence ID" value="HORVU.MOREX.r2.2HG0134050.1"/>
    <property type="gene ID" value="HORVU.MOREX.r2.2HG0134050"/>
</dbReference>
<dbReference type="EnsemblPlants" id="HORVU.MOREX.r3.2HG0162570.1">
    <property type="protein sequence ID" value="HORVU.MOREX.r3.2HG0162570.1"/>
    <property type="gene ID" value="HORVU.MOREX.r3.2HG0162570"/>
</dbReference>
<dbReference type="AlphaFoldDB" id="A0A8I7B641"/>
<name>A0A8I7B641_HORVV</name>
<proteinExistence type="predicted"/>
<dbReference type="InterPro" id="IPR027471">
    <property type="entry name" value="YbeD-like_sf"/>
</dbReference>
<reference evidence="2" key="2">
    <citation type="submission" date="2020-10" db="EMBL/GenBank/DDBJ databases">
        <authorList>
            <person name="Scholz U."/>
            <person name="Mascher M."/>
            <person name="Fiebig A."/>
        </authorList>
    </citation>
    <scope>NUCLEOTIDE SEQUENCE [LARGE SCALE GENOMIC DNA]</scope>
    <source>
        <strain evidence="2">cv. Morex</strain>
    </source>
</reference>
<dbReference type="Gramene" id="HORVU.MOREX.r3.2HG0162570.1">
    <property type="protein sequence ID" value="HORVU.MOREX.r3.2HG0162570.1"/>
    <property type="gene ID" value="HORVU.MOREX.r3.2HG0162570"/>
</dbReference>
<accession>A0A8I7B641</accession>
<dbReference type="InterPro" id="IPR007454">
    <property type="entry name" value="UPF0250_YbeD-like"/>
</dbReference>
<dbReference type="PANTHER" id="PTHR34782:SF1">
    <property type="entry name" value="PHOSPHORIBOSYLFORMYLGLYCINAMIDINE SYNTHASE"/>
    <property type="match status" value="1"/>
</dbReference>
<sequence length="242" mass="26106">MKDLTAHRPSTKKGVLRLQTQTQTKRKISTESLSLLAAAATGVKKESKATMACRALALRSLLLPEPLHHLSLRAAASAPAAQFPCCGRRRRRNLRCCSSSSSSGSGSGEQGQPPQEAVLEAISKVAKSKGRVALTTNMVIGGTVTDDSSDEWLVLDQKVNTYPTDRGFTAIGTGGEDFVHSMVDAVESVLQESIPKGQVSQKISSTGKYVSVKIGPIRVVSSEQVQAVYRAMRRDNRMKYFL</sequence>
<reference evidence="2" key="3">
    <citation type="submission" date="2022-01" db="UniProtKB">
        <authorList>
            <consortium name="EnsemblPlants"/>
        </authorList>
    </citation>
    <scope>IDENTIFICATION</scope>
    <source>
        <strain evidence="2">subsp. vulgare</strain>
    </source>
</reference>
<keyword evidence="3" id="KW-1185">Reference proteome</keyword>
<evidence type="ECO:0000313" key="3">
    <source>
        <dbReference type="Proteomes" id="UP000011116"/>
    </source>
</evidence>
<dbReference type="Gramene" id="HORVU.MOREX.r3.2HG0162570.2">
    <property type="protein sequence ID" value="HORVU.MOREX.r3.2HG0162570.2"/>
    <property type="gene ID" value="HORVU.MOREX.r3.2HG0162570"/>
</dbReference>
<dbReference type="PANTHER" id="PTHR34782">
    <property type="entry name" value="PHOSPHORIBOSYLFORMYLGLYCINAMIDINE SYNTHASE"/>
    <property type="match status" value="1"/>
</dbReference>
<dbReference type="Proteomes" id="UP000011116">
    <property type="component" value="Chromosome 2H"/>
</dbReference>
<feature type="region of interest" description="Disordered" evidence="1">
    <location>
        <begin position="96"/>
        <end position="115"/>
    </location>
</feature>
<dbReference type="EnsemblPlants" id="HORVU.MOREX.r3.2HG0162570.2">
    <property type="protein sequence ID" value="HORVU.MOREX.r3.2HG0162570.2"/>
    <property type="gene ID" value="HORVU.MOREX.r3.2HG0162570"/>
</dbReference>
<dbReference type="SUPFAM" id="SSF117991">
    <property type="entry name" value="YbeD/HP0495-like"/>
    <property type="match status" value="1"/>
</dbReference>
<gene>
    <name evidence="2" type="primary">LOC123426533</name>
</gene>
<organism evidence="2 3">
    <name type="scientific">Hordeum vulgare subsp. vulgare</name>
    <name type="common">Domesticated barley</name>
    <dbReference type="NCBI Taxonomy" id="112509"/>
    <lineage>
        <taxon>Eukaryota</taxon>
        <taxon>Viridiplantae</taxon>
        <taxon>Streptophyta</taxon>
        <taxon>Embryophyta</taxon>
        <taxon>Tracheophyta</taxon>
        <taxon>Spermatophyta</taxon>
        <taxon>Magnoliopsida</taxon>
        <taxon>Liliopsida</taxon>
        <taxon>Poales</taxon>
        <taxon>Poaceae</taxon>
        <taxon>BOP clade</taxon>
        <taxon>Pooideae</taxon>
        <taxon>Triticodae</taxon>
        <taxon>Triticeae</taxon>
        <taxon>Hordeinae</taxon>
        <taxon>Hordeum</taxon>
    </lineage>
</organism>
<reference evidence="3" key="1">
    <citation type="journal article" date="2012" name="Nature">
        <title>A physical, genetic and functional sequence assembly of the barley genome.</title>
        <authorList>
            <consortium name="The International Barley Genome Sequencing Consortium"/>
            <person name="Mayer K.F."/>
            <person name="Waugh R."/>
            <person name="Brown J.W."/>
            <person name="Schulman A."/>
            <person name="Langridge P."/>
            <person name="Platzer M."/>
            <person name="Fincher G.B."/>
            <person name="Muehlbauer G.J."/>
            <person name="Sato K."/>
            <person name="Close T.J."/>
            <person name="Wise R.P."/>
            <person name="Stein N."/>
        </authorList>
    </citation>
    <scope>NUCLEOTIDE SEQUENCE [LARGE SCALE GENOMIC DNA]</scope>
    <source>
        <strain evidence="3">cv. Morex</strain>
    </source>
</reference>
<dbReference type="Pfam" id="PF04359">
    <property type="entry name" value="DUF493"/>
    <property type="match status" value="1"/>
</dbReference>